<reference evidence="5" key="1">
    <citation type="submission" date="2018-02" db="EMBL/GenBank/DDBJ databases">
        <title>Genome sequencing of Solimonas sp. HR-BB.</title>
        <authorList>
            <person name="Lee Y."/>
            <person name="Jeon C.O."/>
        </authorList>
    </citation>
    <scope>NUCLEOTIDE SEQUENCE [LARGE SCALE GENOMIC DNA]</scope>
    <source>
        <strain evidence="5">HR-U</strain>
    </source>
</reference>
<keyword evidence="1" id="KW-0472">Membrane</keyword>
<evidence type="ECO:0000256" key="1">
    <source>
        <dbReference type="SAM" id="Phobius"/>
    </source>
</evidence>
<dbReference type="InterPro" id="IPR022393">
    <property type="entry name" value="Conjugative_transposon_TraJ"/>
</dbReference>
<dbReference type="OrthoDB" id="1147144at2"/>
<evidence type="ECO:0000259" key="3">
    <source>
        <dbReference type="Pfam" id="PF07863"/>
    </source>
</evidence>
<evidence type="ECO:0000313" key="5">
    <source>
        <dbReference type="Proteomes" id="UP000239590"/>
    </source>
</evidence>
<evidence type="ECO:0000313" key="4">
    <source>
        <dbReference type="EMBL" id="PQA53193.1"/>
    </source>
</evidence>
<proteinExistence type="predicted"/>
<feature type="chain" id="PRO_5015418927" evidence="2">
    <location>
        <begin position="27"/>
        <end position="355"/>
    </location>
</feature>
<feature type="transmembrane region" description="Helical" evidence="1">
    <location>
        <begin position="50"/>
        <end position="68"/>
    </location>
</feature>
<feature type="transmembrane region" description="Helical" evidence="1">
    <location>
        <begin position="297"/>
        <end position="320"/>
    </location>
</feature>
<keyword evidence="5" id="KW-1185">Reference proteome</keyword>
<dbReference type="EMBL" id="PTRA01000010">
    <property type="protein sequence ID" value="PQA53193.1"/>
    <property type="molecule type" value="Genomic_DNA"/>
</dbReference>
<dbReference type="InterPro" id="IPR012424">
    <property type="entry name" value="Conjugative_transposon_TraJ_C"/>
</dbReference>
<dbReference type="Pfam" id="PF07863">
    <property type="entry name" value="CtnDOT_TraJ"/>
    <property type="match status" value="1"/>
</dbReference>
<keyword evidence="2" id="KW-0732">Signal</keyword>
<accession>A0A2S7IEU1</accession>
<feature type="signal peptide" evidence="2">
    <location>
        <begin position="1"/>
        <end position="26"/>
    </location>
</feature>
<evidence type="ECO:0000256" key="2">
    <source>
        <dbReference type="SAM" id="SignalP"/>
    </source>
</evidence>
<feature type="domain" description="Conjugative transposon TraJ C-terminal" evidence="3">
    <location>
        <begin position="30"/>
        <end position="344"/>
    </location>
</feature>
<protein>
    <submittedName>
        <fullName evidence="4">Conjugative transposon protein TraJ</fullName>
    </submittedName>
</protein>
<comment type="caution">
    <text evidence="4">The sequence shown here is derived from an EMBL/GenBank/DDBJ whole genome shotgun (WGS) entry which is preliminary data.</text>
</comment>
<feature type="transmembrane region" description="Helical" evidence="1">
    <location>
        <begin position="219"/>
        <end position="240"/>
    </location>
</feature>
<keyword evidence="1" id="KW-1133">Transmembrane helix</keyword>
<organism evidence="4 5">
    <name type="scientific">Siphonobacter curvatus</name>
    <dbReference type="NCBI Taxonomy" id="2094562"/>
    <lineage>
        <taxon>Bacteria</taxon>
        <taxon>Pseudomonadati</taxon>
        <taxon>Bacteroidota</taxon>
        <taxon>Cytophagia</taxon>
        <taxon>Cytophagales</taxon>
        <taxon>Cytophagaceae</taxon>
        <taxon>Siphonobacter</taxon>
    </lineage>
</organism>
<dbReference type="AlphaFoldDB" id="A0A2S7IEU1"/>
<name>A0A2S7IEU1_9BACT</name>
<feature type="transmembrane region" description="Helical" evidence="1">
    <location>
        <begin position="89"/>
        <end position="109"/>
    </location>
</feature>
<gene>
    <name evidence="4" type="primary">traJ</name>
    <name evidence="4" type="ORF">C5O19_25015</name>
</gene>
<dbReference type="NCBIfam" id="TIGR03782">
    <property type="entry name" value="Bac_Flav_CT_J"/>
    <property type="match status" value="1"/>
</dbReference>
<sequence length="355" mass="38980">MVPPVTFRSSWLLTGALVLLPLGSQAQTAASLHAVLAQIYDEMIPLCSQLTGVARGLGSFAALFYIAVRVWRHLAAAEPVDLFPLLRPFALGFCIVAYPSVLALINGLLKPVTTVTEGMVTRSNQAIETLLERKQKALEQTDTWQMYVGLSGEGDRDRWFEYTHEALGEGPLESLGHDVEFAMAKAAYRFRNSVKEWMSEILQLLFEAAALCINTIRTFTLIVLAILGPLVFGIAIFDGFQATLTAWLARYVQVYLWLPVANLFGSIIGKIQENLLKLDLQQIDSTGDTFFSPADSAYLIFLLMGILGYVAVPSVASYLVQSSGSQILQMRVTQYLSRTASGIQALLASSKTDRS</sequence>
<dbReference type="RefSeq" id="WP_104716107.1">
    <property type="nucleotide sequence ID" value="NZ_PTRA01000010.1"/>
</dbReference>
<dbReference type="Proteomes" id="UP000239590">
    <property type="component" value="Unassembled WGS sequence"/>
</dbReference>
<keyword evidence="1" id="KW-0812">Transmembrane</keyword>